<keyword evidence="2" id="KW-0812">Transmembrane</keyword>
<name>A0ABT1J465_9ACTN</name>
<feature type="transmembrane region" description="Helical" evidence="2">
    <location>
        <begin position="110"/>
        <end position="131"/>
    </location>
</feature>
<dbReference type="Gene3D" id="3.40.50.300">
    <property type="entry name" value="P-loop containing nucleotide triphosphate hydrolases"/>
    <property type="match status" value="1"/>
</dbReference>
<dbReference type="Proteomes" id="UP001206483">
    <property type="component" value="Unassembled WGS sequence"/>
</dbReference>
<accession>A0ABT1J465</accession>
<keyword evidence="5" id="KW-1185">Reference proteome</keyword>
<dbReference type="SUPFAM" id="SSF52540">
    <property type="entry name" value="P-loop containing nucleoside triphosphate hydrolases"/>
    <property type="match status" value="1"/>
</dbReference>
<feature type="transmembrane region" description="Helical" evidence="2">
    <location>
        <begin position="66"/>
        <end position="90"/>
    </location>
</feature>
<feature type="transmembrane region" description="Helical" evidence="2">
    <location>
        <begin position="185"/>
        <end position="207"/>
    </location>
</feature>
<protein>
    <recommendedName>
        <fullName evidence="3">NACHT domain-containing protein</fullName>
    </recommendedName>
</protein>
<dbReference type="EMBL" id="JAMZDX010000005">
    <property type="protein sequence ID" value="MCP2312210.1"/>
    <property type="molecule type" value="Genomic_DNA"/>
</dbReference>
<feature type="region of interest" description="Disordered" evidence="1">
    <location>
        <begin position="568"/>
        <end position="587"/>
    </location>
</feature>
<comment type="caution">
    <text evidence="4">The sequence shown here is derived from an EMBL/GenBank/DDBJ whole genome shotgun (WGS) entry which is preliminary data.</text>
</comment>
<dbReference type="InterPro" id="IPR007111">
    <property type="entry name" value="NACHT_NTPase"/>
</dbReference>
<evidence type="ECO:0000259" key="3">
    <source>
        <dbReference type="Pfam" id="PF05729"/>
    </source>
</evidence>
<evidence type="ECO:0000256" key="1">
    <source>
        <dbReference type="SAM" id="MobiDB-lite"/>
    </source>
</evidence>
<dbReference type="InterPro" id="IPR027417">
    <property type="entry name" value="P-loop_NTPase"/>
</dbReference>
<proteinExistence type="predicted"/>
<sequence>MSQVIRHPEGRYRPPSESRLVRGKRFRSRLRAYRLRTSRMWRVRREAGRRVPPAQRWRLRWTPATYLWTFSAIGALLFLGWIGLAVAVVLGSGGGVVDGACENKGSSCGVVISFATPFLALAMSTVVFLAVQHWKTIRPIRRIARSNPRDLVPTAGTIVDEVVGRQELCAVLAQALRDRRHRRPYLIVGGVGSGKTSVLVQLTQMLAEKGAMPVAVHLRRVDLDDEELNFSELAKRRFCDEVDPAVISRAQAERVWRQICMDDKAVVIADGLEEAFSDDEQQADRDGVIRRAIQRADKQRLPLVIASRPHTALEGTPAAVIDLEPLSEEAALGYLARSDPDADNRRLDWIVETAAVAESPLYLQIARQLRHHQLLEHLDGSRTWDQLDTRGGDRSRIRVSLLDSWRRALIGGHLQARFDIDSDQRRRTVAVISALACIGLLRDSLEVRFTELIDWKDGTPGGDPAPQVGRPAVLDALRQRVDGLPADGEEACWRTALSRYAAYGEQLGLVEAHSHKVRFPHSILQAFLGSDYLDAVQRRSDGVLRAALADPGRELLIALIMRSRRRTGGSRAGDRRSDGAAADSVGSDGAGAADVGAADVGSVGAGSVGVGSVDVGFRGAGFVAVRSEGLGLSDLRAETVGMLVDAAELRRDDKALDLFAAALEIDSGRAEDSAHPRIAAAILRHWPEIRDGDQRTLEDAKLRLVHRFGEAARRLDEACRNAEAERRAAPGYGELMRITWIEPGYPVRLAIAQEIGAGGDNAFDALRALFPWPQRRDGPEAERYDPWEQYKEAMADRQYEENCRRERRLGTPLEPVDPVGSAPDGERHGGTRVEIWREFVTRAWLVPMVVGSVGEERRGQARERMELWLRHLLPNPGTGRADLPISLEIALAQGFKSAANRRRRHPATSDEAREYLIERAEHMLTHARYWYSQLTLIHALCLWELPDRTEDEPLDGNDGHHPDIDPLRVVERWLTMAGSAQAPGDRPPEELRADEQHTAGGRRLHPFVAEGGDLAALALETRHPERYIWIDEKGATVNIGSSPADPTIHRKHNLWIPPSVGWSTLHPRAQQLLADVLLLLNLTERDGMRVDDRLQRSNRTVLPPCLTTDRSVLHPERTVGMPGLAEPGSACLRNCPFELCPYPAKGVRPGTELREPFCRQQQALLAGHRLRRRRAGWHGMTARELADFWGDMAERTRTPSVDGS</sequence>
<organism evidence="4 5">
    <name type="scientific">Kitasatospora paracochleata</name>
    <dbReference type="NCBI Taxonomy" id="58354"/>
    <lineage>
        <taxon>Bacteria</taxon>
        <taxon>Bacillati</taxon>
        <taxon>Actinomycetota</taxon>
        <taxon>Actinomycetes</taxon>
        <taxon>Kitasatosporales</taxon>
        <taxon>Streptomycetaceae</taxon>
        <taxon>Kitasatospora</taxon>
    </lineage>
</organism>
<feature type="domain" description="NACHT" evidence="3">
    <location>
        <begin position="184"/>
        <end position="335"/>
    </location>
</feature>
<keyword evidence="2" id="KW-1133">Transmembrane helix</keyword>
<dbReference type="Pfam" id="PF05729">
    <property type="entry name" value="NACHT"/>
    <property type="match status" value="1"/>
</dbReference>
<gene>
    <name evidence="4" type="ORF">FHR36_005376</name>
</gene>
<evidence type="ECO:0000256" key="2">
    <source>
        <dbReference type="SAM" id="Phobius"/>
    </source>
</evidence>
<reference evidence="4 5" key="1">
    <citation type="submission" date="2022-06" db="EMBL/GenBank/DDBJ databases">
        <title>Sequencing the genomes of 1000 actinobacteria strains.</title>
        <authorList>
            <person name="Klenk H.-P."/>
        </authorList>
    </citation>
    <scope>NUCLEOTIDE SEQUENCE [LARGE SCALE GENOMIC DNA]</scope>
    <source>
        <strain evidence="4 5">DSM 41656</strain>
    </source>
</reference>
<evidence type="ECO:0000313" key="4">
    <source>
        <dbReference type="EMBL" id="MCP2312210.1"/>
    </source>
</evidence>
<keyword evidence="2" id="KW-0472">Membrane</keyword>
<evidence type="ECO:0000313" key="5">
    <source>
        <dbReference type="Proteomes" id="UP001206483"/>
    </source>
</evidence>
<dbReference type="RefSeq" id="WP_253801115.1">
    <property type="nucleotide sequence ID" value="NZ_BAAAUB010000069.1"/>
</dbReference>